<dbReference type="GO" id="GO:0141100">
    <property type="term" value="F:tRNA (guanine(18)-2'-O)-methyltransferase activity"/>
    <property type="evidence" value="ECO:0007669"/>
    <property type="project" value="UniProtKB-EC"/>
</dbReference>
<dbReference type="Gene3D" id="3.40.1280.10">
    <property type="match status" value="1"/>
</dbReference>
<keyword evidence="1" id="KW-0489">Methyltransferase</keyword>
<reference evidence="12" key="1">
    <citation type="journal article" date="2013" name="J. Plant Res.">
        <title>Effect of fungi and light on seed germination of three Opuntia species from semiarid lands of central Mexico.</title>
        <authorList>
            <person name="Delgado-Sanchez P."/>
            <person name="Jimenez-Bremont J.F."/>
            <person name="Guerrero-Gonzalez Mde L."/>
            <person name="Flores J."/>
        </authorList>
    </citation>
    <scope>NUCLEOTIDE SEQUENCE</scope>
    <source>
        <tissue evidence="12">Cladode</tissue>
    </source>
</reference>
<proteinExistence type="predicted"/>
<dbReference type="PANTHER" id="PTHR12029">
    <property type="entry name" value="RNA METHYLTRANSFERASE"/>
    <property type="match status" value="1"/>
</dbReference>
<keyword evidence="2" id="KW-0808">Transferase</keyword>
<evidence type="ECO:0000256" key="4">
    <source>
        <dbReference type="ARBA" id="ARBA00022884"/>
    </source>
</evidence>
<evidence type="ECO:0000256" key="2">
    <source>
        <dbReference type="ARBA" id="ARBA00022679"/>
    </source>
</evidence>
<feature type="domain" description="tRNA/rRNA methyltransferase SpoU type" evidence="11">
    <location>
        <begin position="259"/>
        <end position="400"/>
    </location>
</feature>
<dbReference type="InterPro" id="IPR029026">
    <property type="entry name" value="tRNA_m1G_MTases_N"/>
</dbReference>
<dbReference type="InterPro" id="IPR044748">
    <property type="entry name" value="Trm3/TARBP1_C"/>
</dbReference>
<evidence type="ECO:0000313" key="12">
    <source>
        <dbReference type="EMBL" id="MBA4670469.1"/>
    </source>
</evidence>
<keyword evidence="5" id="KW-0007">Acetylation</keyword>
<protein>
    <recommendedName>
        <fullName evidence="9">tRNA (guanosine(18)-2'-O)-methyltransferase TARBP1</fullName>
        <ecNumber evidence="8">2.1.1.34</ecNumber>
    </recommendedName>
    <alternativeName>
        <fullName evidence="10">TAR RNA-binding protein 1</fullName>
    </alternativeName>
</protein>
<evidence type="ECO:0000256" key="5">
    <source>
        <dbReference type="ARBA" id="ARBA00022990"/>
    </source>
</evidence>
<evidence type="ECO:0000256" key="3">
    <source>
        <dbReference type="ARBA" id="ARBA00022691"/>
    </source>
</evidence>
<dbReference type="GO" id="GO:0030488">
    <property type="term" value="P:tRNA methylation"/>
    <property type="evidence" value="ECO:0007669"/>
    <property type="project" value="InterPro"/>
</dbReference>
<evidence type="ECO:0000259" key="11">
    <source>
        <dbReference type="Pfam" id="PF00588"/>
    </source>
</evidence>
<comment type="function">
    <text evidence="7">S-adenosyl-L-methionine-dependent 2'-O-ribose methyltransferase that catalyzes the formation of 2'-O-methylguanosine at position 18 (Gm18) in a subset of tRNA. Selectively mediates Gm18 methylation of tRNAGln-TTG/CTG and tRNASer-TGA/GCT. Gm18 modification can enhance the stability of modified tRNAs.</text>
</comment>
<evidence type="ECO:0000256" key="10">
    <source>
        <dbReference type="ARBA" id="ARBA00093656"/>
    </source>
</evidence>
<dbReference type="FunFam" id="3.40.1280.10:FF:000010">
    <property type="entry name" value="probable methyltransferase TARBP1"/>
    <property type="match status" value="1"/>
</dbReference>
<dbReference type="CDD" id="cd18091">
    <property type="entry name" value="SpoU-like_TRM3-like"/>
    <property type="match status" value="1"/>
</dbReference>
<dbReference type="GO" id="GO:0003723">
    <property type="term" value="F:RNA binding"/>
    <property type="evidence" value="ECO:0007669"/>
    <property type="project" value="UniProtKB-KW"/>
</dbReference>
<dbReference type="SUPFAM" id="SSF75217">
    <property type="entry name" value="alpha/beta knot"/>
    <property type="match status" value="1"/>
</dbReference>
<evidence type="ECO:0000256" key="9">
    <source>
        <dbReference type="ARBA" id="ARBA00093636"/>
    </source>
</evidence>
<sequence length="410" mass="46343">MKTQALSSYVFIAANIILHAKSEDQFKHLEELLPPIIPLLTSHHHTLRGFTQLLVYQVFCRVLPPLNSSCSESNILEKRCFGNLKSYLEMNPDCARLRASMEGYLDAFNPDNSISPAGIFSNRVEDKEFECVPMSLMEQVMNFLNDVREELRSSMAKDDVTLKNESLRIAEDPDYMHLAADAGHMLPASSLSNVSSVDFQKKFTFSKHELLDNDSSGSFLDQLVLRPLLDMEREDQLLEQTLQSRVIYMEKLNANRQQLVLVASLIDRIPNLAGLARTCEVFKASNLAIADASVLQDKQFQLISVTAEKWVPIIEVPVNSVKNFLERKKREGFSILGLEQTANSIPLDKYSFPQRTVLVLGREKEGIPAEIIHVLDACIEIPQLGVVRSLNVHVSGAIAVWEYTRQQRLR</sequence>
<dbReference type="AlphaFoldDB" id="A0A7C9EYI1"/>
<keyword evidence="3" id="KW-0949">S-adenosyl-L-methionine</keyword>
<keyword evidence="4" id="KW-0694">RNA-binding</keyword>
<accession>A0A7C9EYI1</accession>
<dbReference type="PANTHER" id="PTHR12029:SF11">
    <property type="entry name" value="METHYLTRANSFERASE TARBP1-RELATED"/>
    <property type="match status" value="1"/>
</dbReference>
<dbReference type="Pfam" id="PF00588">
    <property type="entry name" value="SpoU_methylase"/>
    <property type="match status" value="1"/>
</dbReference>
<reference evidence="12" key="2">
    <citation type="submission" date="2020-07" db="EMBL/GenBank/DDBJ databases">
        <authorList>
            <person name="Vera ALvarez R."/>
            <person name="Arias-Moreno D.M."/>
            <person name="Jimenez-Jacinto V."/>
            <person name="Jimenez-Bremont J.F."/>
            <person name="Swaminathan K."/>
            <person name="Moose S.P."/>
            <person name="Guerrero-Gonzalez M.L."/>
            <person name="Marino-Ramirez L."/>
            <person name="Landsman D."/>
            <person name="Rodriguez-Kessler M."/>
            <person name="Delgado-Sanchez P."/>
        </authorList>
    </citation>
    <scope>NUCLEOTIDE SEQUENCE</scope>
    <source>
        <tissue evidence="12">Cladode</tissue>
    </source>
</reference>
<evidence type="ECO:0000256" key="6">
    <source>
        <dbReference type="ARBA" id="ARBA00093266"/>
    </source>
</evidence>
<evidence type="ECO:0000256" key="7">
    <source>
        <dbReference type="ARBA" id="ARBA00093361"/>
    </source>
</evidence>
<dbReference type="InterPro" id="IPR029028">
    <property type="entry name" value="Alpha/beta_knot_MTases"/>
</dbReference>
<evidence type="ECO:0000256" key="1">
    <source>
        <dbReference type="ARBA" id="ARBA00022603"/>
    </source>
</evidence>
<organism evidence="12">
    <name type="scientific">Opuntia streptacantha</name>
    <name type="common">Prickly pear cactus</name>
    <name type="synonym">Opuntia cardona</name>
    <dbReference type="NCBI Taxonomy" id="393608"/>
    <lineage>
        <taxon>Eukaryota</taxon>
        <taxon>Viridiplantae</taxon>
        <taxon>Streptophyta</taxon>
        <taxon>Embryophyta</taxon>
        <taxon>Tracheophyta</taxon>
        <taxon>Spermatophyta</taxon>
        <taxon>Magnoliopsida</taxon>
        <taxon>eudicotyledons</taxon>
        <taxon>Gunneridae</taxon>
        <taxon>Pentapetalae</taxon>
        <taxon>Caryophyllales</taxon>
        <taxon>Cactineae</taxon>
        <taxon>Cactaceae</taxon>
        <taxon>Opuntioideae</taxon>
        <taxon>Opuntia</taxon>
    </lineage>
</organism>
<dbReference type="InterPro" id="IPR045330">
    <property type="entry name" value="TRM3/TARBP1"/>
</dbReference>
<dbReference type="EMBL" id="GISG01247579">
    <property type="protein sequence ID" value="MBA4670469.1"/>
    <property type="molecule type" value="Transcribed_RNA"/>
</dbReference>
<evidence type="ECO:0000256" key="8">
    <source>
        <dbReference type="ARBA" id="ARBA00093594"/>
    </source>
</evidence>
<comment type="catalytic activity">
    <reaction evidence="6">
        <text>guanosine(18) in tRNA + S-adenosyl-L-methionine = 2'-O-methylguanosine(18) in tRNA + S-adenosyl-L-homocysteine + H(+)</text>
        <dbReference type="Rhea" id="RHEA:20077"/>
        <dbReference type="Rhea" id="RHEA-COMP:10190"/>
        <dbReference type="Rhea" id="RHEA-COMP:10192"/>
        <dbReference type="ChEBI" id="CHEBI:15378"/>
        <dbReference type="ChEBI" id="CHEBI:57856"/>
        <dbReference type="ChEBI" id="CHEBI:59789"/>
        <dbReference type="ChEBI" id="CHEBI:74269"/>
        <dbReference type="ChEBI" id="CHEBI:74445"/>
        <dbReference type="EC" id="2.1.1.34"/>
    </reaction>
    <physiologicalReaction direction="left-to-right" evidence="6">
        <dbReference type="Rhea" id="RHEA:20078"/>
    </physiologicalReaction>
</comment>
<dbReference type="InterPro" id="IPR001537">
    <property type="entry name" value="SpoU_MeTrfase"/>
</dbReference>
<dbReference type="EC" id="2.1.1.34" evidence="8"/>
<name>A0A7C9EYI1_OPUST</name>